<gene>
    <name evidence="2" type="ORF">CFR75_05585</name>
</gene>
<dbReference type="AlphaFoldDB" id="A0A318Q452"/>
<dbReference type="GO" id="GO:0003676">
    <property type="term" value="F:nucleic acid binding"/>
    <property type="evidence" value="ECO:0007669"/>
    <property type="project" value="InterPro"/>
</dbReference>
<accession>A0A318Q452</accession>
<sequence>MKEGFPVWRLISDIIKEGNVRTYLSEKEKIDIFTKANYGCAICKKHVLPGTRGLQADHKIPLIRGGTNDLGNWQALCHNCNVVKRRQCMNCSDDCLSCYWAFPEKTNNKIMVFLDDDDADRVEIIERETGDKIENILKRYIHGYGKK</sequence>
<comment type="caution">
    <text evidence="2">The sequence shown here is derived from an EMBL/GenBank/DDBJ whole genome shotgun (WGS) entry which is preliminary data.</text>
</comment>
<dbReference type="STRING" id="1220579.GCA_001571345_01629"/>
<name>A0A318Q452_KOMXY</name>
<keyword evidence="3" id="KW-1185">Reference proteome</keyword>
<dbReference type="GO" id="GO:0008270">
    <property type="term" value="F:zinc ion binding"/>
    <property type="evidence" value="ECO:0007669"/>
    <property type="project" value="InterPro"/>
</dbReference>
<dbReference type="CDD" id="cd00085">
    <property type="entry name" value="HNHc"/>
    <property type="match status" value="1"/>
</dbReference>
<dbReference type="InterPro" id="IPR003615">
    <property type="entry name" value="HNH_nuc"/>
</dbReference>
<dbReference type="EMBL" id="NKUC01000008">
    <property type="protein sequence ID" value="PYD57510.1"/>
    <property type="molecule type" value="Genomic_DNA"/>
</dbReference>
<dbReference type="SMART" id="SM00507">
    <property type="entry name" value="HNHc"/>
    <property type="match status" value="1"/>
</dbReference>
<protein>
    <recommendedName>
        <fullName evidence="1">HNH nuclease domain-containing protein</fullName>
    </recommendedName>
</protein>
<dbReference type="Proteomes" id="UP000248257">
    <property type="component" value="Unassembled WGS sequence"/>
</dbReference>
<organism evidence="2 3">
    <name type="scientific">Komagataeibacter xylinus</name>
    <name type="common">Gluconacetobacter xylinus</name>
    <dbReference type="NCBI Taxonomy" id="28448"/>
    <lineage>
        <taxon>Bacteria</taxon>
        <taxon>Pseudomonadati</taxon>
        <taxon>Pseudomonadota</taxon>
        <taxon>Alphaproteobacteria</taxon>
        <taxon>Acetobacterales</taxon>
        <taxon>Acetobacteraceae</taxon>
        <taxon>Komagataeibacter</taxon>
    </lineage>
</organism>
<feature type="domain" description="HNH nuclease" evidence="1">
    <location>
        <begin position="27"/>
        <end position="82"/>
    </location>
</feature>
<dbReference type="Pfam" id="PF01844">
    <property type="entry name" value="HNH"/>
    <property type="match status" value="1"/>
</dbReference>
<dbReference type="InterPro" id="IPR002711">
    <property type="entry name" value="HNH"/>
</dbReference>
<proteinExistence type="predicted"/>
<evidence type="ECO:0000259" key="1">
    <source>
        <dbReference type="SMART" id="SM00507"/>
    </source>
</evidence>
<dbReference type="GO" id="GO:0004519">
    <property type="term" value="F:endonuclease activity"/>
    <property type="evidence" value="ECO:0007669"/>
    <property type="project" value="InterPro"/>
</dbReference>
<evidence type="ECO:0000313" key="3">
    <source>
        <dbReference type="Proteomes" id="UP000248257"/>
    </source>
</evidence>
<dbReference type="Gene3D" id="1.10.30.50">
    <property type="match status" value="1"/>
</dbReference>
<reference evidence="2 3" key="1">
    <citation type="submission" date="2017-07" db="EMBL/GenBank/DDBJ databases">
        <title>A draft genome sequence of Komagataeibacter xylinus LMG 1515.</title>
        <authorList>
            <person name="Skraban J."/>
            <person name="Cleenwerck I."/>
            <person name="Vandamme P."/>
            <person name="Trcek J."/>
        </authorList>
    </citation>
    <scope>NUCLEOTIDE SEQUENCE [LARGE SCALE GENOMIC DNA]</scope>
    <source>
        <strain evidence="2 3">LMG 1515</strain>
    </source>
</reference>
<evidence type="ECO:0000313" key="2">
    <source>
        <dbReference type="EMBL" id="PYD57510.1"/>
    </source>
</evidence>